<dbReference type="RefSeq" id="WP_350241437.1">
    <property type="nucleotide sequence ID" value="NZ_CP158297.1"/>
</dbReference>
<keyword evidence="3" id="KW-0804">Transcription</keyword>
<dbReference type="Pfam" id="PF16925">
    <property type="entry name" value="TetR_C_13"/>
    <property type="match status" value="1"/>
</dbReference>
<feature type="DNA-binding region" description="H-T-H motif" evidence="4">
    <location>
        <begin position="22"/>
        <end position="41"/>
    </location>
</feature>
<evidence type="ECO:0000256" key="1">
    <source>
        <dbReference type="ARBA" id="ARBA00023015"/>
    </source>
</evidence>
<keyword evidence="1" id="KW-0805">Transcription regulation</keyword>
<dbReference type="InterPro" id="IPR036271">
    <property type="entry name" value="Tet_transcr_reg_TetR-rel_C_sf"/>
</dbReference>
<dbReference type="InterPro" id="IPR001647">
    <property type="entry name" value="HTH_TetR"/>
</dbReference>
<proteinExistence type="predicted"/>
<dbReference type="SUPFAM" id="SSF46689">
    <property type="entry name" value="Homeodomain-like"/>
    <property type="match status" value="1"/>
</dbReference>
<dbReference type="Pfam" id="PF00440">
    <property type="entry name" value="TetR_N"/>
    <property type="match status" value="1"/>
</dbReference>
<dbReference type="PROSITE" id="PS50977">
    <property type="entry name" value="HTH_TETR_2"/>
    <property type="match status" value="1"/>
</dbReference>
<dbReference type="KEGG" id="dsc:ABOD76_01390"/>
<dbReference type="PANTHER" id="PTHR47506">
    <property type="entry name" value="TRANSCRIPTIONAL REGULATORY PROTEIN"/>
    <property type="match status" value="1"/>
</dbReference>
<sequence length="187" mass="20820">MREQLLETGLDTLHRQGFNGTSVQDITEAAGVPKGSFYNHFESKEALGVAVVRRYVQDRSRHMTILADHEVPPLKRVRRYFAAMAQQAADTGDIRGCLIGNFATELSGQSPVIRQELTHALQGWTDALVPVLVEAQQAQHLSADVSAQELAHLLIDSWEGAVLRCKVEQSGRPLERFLTHTLKRLLV</sequence>
<protein>
    <submittedName>
        <fullName evidence="6">TetR family transcriptional regulator C-terminal domain-containing protein</fullName>
    </submittedName>
</protein>
<gene>
    <name evidence="6" type="ORF">ABOD76_01390</name>
</gene>
<dbReference type="PRINTS" id="PR00455">
    <property type="entry name" value="HTHTETR"/>
</dbReference>
<reference evidence="6" key="1">
    <citation type="submission" date="2024-06" db="EMBL/GenBank/DDBJ databases">
        <title>Draft Genome Sequence of Deinococcus sonorensis Type Strain KR-87, a Biofilm Producing Representative of the Genus Deinococcus.</title>
        <authorList>
            <person name="Boren L.S."/>
            <person name="Grosso R.A."/>
            <person name="Hugenberg-Cox A.N."/>
            <person name="Hill J.T.E."/>
            <person name="Albert C.M."/>
            <person name="Tuohy J.M."/>
        </authorList>
    </citation>
    <scope>NUCLEOTIDE SEQUENCE</scope>
    <source>
        <strain evidence="6">KR-87</strain>
        <plasmid evidence="6">pDson01</plasmid>
    </source>
</reference>
<evidence type="ECO:0000259" key="5">
    <source>
        <dbReference type="PROSITE" id="PS50977"/>
    </source>
</evidence>
<evidence type="ECO:0000256" key="3">
    <source>
        <dbReference type="ARBA" id="ARBA00023163"/>
    </source>
</evidence>
<organism evidence="6">
    <name type="scientific">Deinococcus sonorensis KR-87</name>
    <dbReference type="NCBI Taxonomy" id="694439"/>
    <lineage>
        <taxon>Bacteria</taxon>
        <taxon>Thermotogati</taxon>
        <taxon>Deinococcota</taxon>
        <taxon>Deinococci</taxon>
        <taxon>Deinococcales</taxon>
        <taxon>Deinococcaceae</taxon>
        <taxon>Deinococcus</taxon>
    </lineage>
</organism>
<dbReference type="InterPro" id="IPR011075">
    <property type="entry name" value="TetR_C"/>
</dbReference>
<dbReference type="SUPFAM" id="SSF48498">
    <property type="entry name" value="Tetracyclin repressor-like, C-terminal domain"/>
    <property type="match status" value="1"/>
</dbReference>
<evidence type="ECO:0000256" key="4">
    <source>
        <dbReference type="PROSITE-ProRule" id="PRU00335"/>
    </source>
</evidence>
<keyword evidence="6" id="KW-0614">Plasmid</keyword>
<dbReference type="GO" id="GO:0003677">
    <property type="term" value="F:DNA binding"/>
    <property type="evidence" value="ECO:0007669"/>
    <property type="project" value="UniProtKB-UniRule"/>
</dbReference>
<geneLocation type="plasmid" evidence="6">
    <name>pDson01</name>
</geneLocation>
<accession>A0AAU7U5T5</accession>
<feature type="domain" description="HTH tetR-type" evidence="5">
    <location>
        <begin position="1"/>
        <end position="59"/>
    </location>
</feature>
<evidence type="ECO:0000256" key="2">
    <source>
        <dbReference type="ARBA" id="ARBA00023125"/>
    </source>
</evidence>
<dbReference type="EMBL" id="CP158297">
    <property type="protein sequence ID" value="XBV83733.1"/>
    <property type="molecule type" value="Genomic_DNA"/>
</dbReference>
<dbReference type="Gene3D" id="1.10.357.10">
    <property type="entry name" value="Tetracycline Repressor, domain 2"/>
    <property type="match status" value="1"/>
</dbReference>
<dbReference type="AlphaFoldDB" id="A0AAU7U5T5"/>
<evidence type="ECO:0000313" key="6">
    <source>
        <dbReference type="EMBL" id="XBV83733.1"/>
    </source>
</evidence>
<dbReference type="PANTHER" id="PTHR47506:SF6">
    <property type="entry name" value="HTH-TYPE TRANSCRIPTIONAL REPRESSOR NEMR"/>
    <property type="match status" value="1"/>
</dbReference>
<name>A0AAU7U5T5_9DEIO</name>
<dbReference type="InterPro" id="IPR009057">
    <property type="entry name" value="Homeodomain-like_sf"/>
</dbReference>
<keyword evidence="2 4" id="KW-0238">DNA-binding</keyword>